<protein>
    <recommendedName>
        <fullName evidence="6">Siderophore biosynthesis protein</fullName>
    </recommendedName>
</protein>
<dbReference type="Proteomes" id="UP000179786">
    <property type="component" value="Unassembled WGS sequence"/>
</dbReference>
<evidence type="ECO:0000259" key="3">
    <source>
        <dbReference type="Pfam" id="PF06276"/>
    </source>
</evidence>
<dbReference type="InterPro" id="IPR007310">
    <property type="entry name" value="Aerobactin_biosyn_IucA/IucC_N"/>
</dbReference>
<dbReference type="InterPro" id="IPR037455">
    <property type="entry name" value="LucA/IucC-like"/>
</dbReference>
<reference evidence="4 5" key="1">
    <citation type="submission" date="2016-09" db="EMBL/GenBank/DDBJ databases">
        <title>Pseudoalteromonas amylolytica sp. nov., isolated from the surface seawater.</title>
        <authorList>
            <person name="Wu Y.-H."/>
            <person name="Cheng H."/>
            <person name="Jin X.-B."/>
            <person name="Wang C.-S."/>
            <person name="Xu X.-W."/>
        </authorList>
    </citation>
    <scope>NUCLEOTIDE SEQUENCE [LARGE SCALE GENOMIC DNA]</scope>
    <source>
        <strain evidence="4 5">JW1</strain>
    </source>
</reference>
<dbReference type="EMBL" id="MKJU01000031">
    <property type="protein sequence ID" value="OHU88391.1"/>
    <property type="molecule type" value="Genomic_DNA"/>
</dbReference>
<dbReference type="AlphaFoldDB" id="A0A1S1MR78"/>
<dbReference type="GO" id="GO:0019290">
    <property type="term" value="P:siderophore biosynthetic process"/>
    <property type="evidence" value="ECO:0007669"/>
    <property type="project" value="InterPro"/>
</dbReference>
<evidence type="ECO:0000256" key="1">
    <source>
        <dbReference type="ARBA" id="ARBA00004924"/>
    </source>
</evidence>
<comment type="pathway">
    <text evidence="1">Siderophore biosynthesis.</text>
</comment>
<dbReference type="PANTHER" id="PTHR34384">
    <property type="entry name" value="L-2,3-DIAMINOPROPANOATE--CITRATE LIGASE"/>
    <property type="match status" value="1"/>
</dbReference>
<sequence length="558" mass="63657">MTLSVNLYNPRFALVQKLIAALYLENYGDFKSHCVYQQGQLLVRLDSQSQLVFTCQFRPMDMVPYAITDPDISIQKQNLQPTLVSLTSLMSHFIESDWWPEGDNQRTLSKWHEVVQTVNVLAQSAPVTQTSDLFEWLALVIDRPNHPFAHAKASLQTVLENWTQQQVQWWAFPKEQVFTRQSHTAYRLLLDDTQQLRLDAKLADLSDDYIALPMLLSQVAVAREIPASRDLEFTSELGLATSSLRTFCHPTDALKHIKMASSATPLGAMRTMPPRYLYNGDCAYALLQDILSRSKTLAQNVQLCDERQWWSLSTHRDMLQCKGEIGVQLRCLPTHNKQFVLSMAALNHPQAWQMLAQAGVDTQQLFTNLTQRFVQMGLNFLFYGVAPECHGQNIILYINSHDDFTFVLRDHDSLRICPKQLTANQLALPDYQINWHTPNTLVLPDLTELAKYFITLGLQVNLYPIAKAVGQGVDEQVFWRTVYRDIETCLAQINDDTFTKWAEQCLLNAKYWPFKAVLAPLFAADDDVTGMPSAMSTIENPLSSVRQHRQERASDVAN</sequence>
<dbReference type="Pfam" id="PF06276">
    <property type="entry name" value="FhuF"/>
    <property type="match status" value="1"/>
</dbReference>
<name>A0A1S1MR78_9GAMM</name>
<dbReference type="STRING" id="1859457.BET10_20180"/>
<evidence type="ECO:0000313" key="4">
    <source>
        <dbReference type="EMBL" id="OHU88391.1"/>
    </source>
</evidence>
<feature type="domain" description="Aerobactin siderophore biosynthesis IucA/IucC-like C-terminal" evidence="3">
    <location>
        <begin position="371"/>
        <end position="519"/>
    </location>
</feature>
<dbReference type="GO" id="GO:0016881">
    <property type="term" value="F:acid-amino acid ligase activity"/>
    <property type="evidence" value="ECO:0007669"/>
    <property type="project" value="UniProtKB-ARBA"/>
</dbReference>
<proteinExistence type="predicted"/>
<dbReference type="OrthoDB" id="495728at2"/>
<dbReference type="PANTHER" id="PTHR34384:SF6">
    <property type="entry name" value="STAPHYLOFERRIN B SYNTHASE"/>
    <property type="match status" value="1"/>
</dbReference>
<dbReference type="InterPro" id="IPR022770">
    <property type="entry name" value="IucA/IucC-like_C"/>
</dbReference>
<dbReference type="Gene3D" id="1.10.510.40">
    <property type="match status" value="1"/>
</dbReference>
<dbReference type="RefSeq" id="WP_070987144.1">
    <property type="nucleotide sequence ID" value="NZ_MKJU01000031.1"/>
</dbReference>
<evidence type="ECO:0000313" key="5">
    <source>
        <dbReference type="Proteomes" id="UP000179786"/>
    </source>
</evidence>
<gene>
    <name evidence="4" type="ORF">BET10_20180</name>
</gene>
<dbReference type="Pfam" id="PF04183">
    <property type="entry name" value="IucA_IucC"/>
    <property type="match status" value="1"/>
</dbReference>
<accession>A0A1S1MR78</accession>
<keyword evidence="5" id="KW-1185">Reference proteome</keyword>
<comment type="caution">
    <text evidence="4">The sequence shown here is derived from an EMBL/GenBank/DDBJ whole genome shotgun (WGS) entry which is preliminary data.</text>
</comment>
<organism evidence="4 5">
    <name type="scientific">Pseudoalteromonas amylolytica</name>
    <dbReference type="NCBI Taxonomy" id="1859457"/>
    <lineage>
        <taxon>Bacteria</taxon>
        <taxon>Pseudomonadati</taxon>
        <taxon>Pseudomonadota</taxon>
        <taxon>Gammaproteobacteria</taxon>
        <taxon>Alteromonadales</taxon>
        <taxon>Pseudoalteromonadaceae</taxon>
        <taxon>Pseudoalteromonas</taxon>
    </lineage>
</organism>
<feature type="domain" description="Aerobactin siderophore biosynthesis IucA/IucC N-terminal" evidence="2">
    <location>
        <begin position="159"/>
        <end position="347"/>
    </location>
</feature>
<evidence type="ECO:0008006" key="6">
    <source>
        <dbReference type="Google" id="ProtNLM"/>
    </source>
</evidence>
<evidence type="ECO:0000259" key="2">
    <source>
        <dbReference type="Pfam" id="PF04183"/>
    </source>
</evidence>